<feature type="non-terminal residue" evidence="3">
    <location>
        <position position="183"/>
    </location>
</feature>
<accession>A0ABQ8BBP7</accession>
<feature type="non-terminal residue" evidence="3">
    <location>
        <position position="1"/>
    </location>
</feature>
<comment type="caution">
    <text evidence="3">The sequence shown here is derived from an EMBL/GenBank/DDBJ whole genome shotgun (WGS) entry which is preliminary data.</text>
</comment>
<evidence type="ECO:0000259" key="2">
    <source>
        <dbReference type="Pfam" id="PF22757"/>
    </source>
</evidence>
<evidence type="ECO:0000256" key="1">
    <source>
        <dbReference type="SAM" id="MobiDB-lite"/>
    </source>
</evidence>
<keyword evidence="4" id="KW-1185">Reference proteome</keyword>
<reference evidence="3 4" key="1">
    <citation type="submission" date="2021-05" db="EMBL/GenBank/DDBJ databases">
        <title>Genome Assembly of Synthetic Allotetraploid Brassica napus Reveals Homoeologous Exchanges between Subgenomes.</title>
        <authorList>
            <person name="Davis J.T."/>
        </authorList>
    </citation>
    <scope>NUCLEOTIDE SEQUENCE [LARGE SCALE GENOMIC DNA]</scope>
    <source>
        <strain evidence="4">cv. Da-Ae</strain>
        <tissue evidence="3">Seedling</tissue>
    </source>
</reference>
<dbReference type="Proteomes" id="UP000824890">
    <property type="component" value="Unassembled WGS sequence"/>
</dbReference>
<dbReference type="Pfam" id="PF22757">
    <property type="entry name" value="GeBP-like_C"/>
    <property type="match status" value="1"/>
</dbReference>
<dbReference type="InterPro" id="IPR053933">
    <property type="entry name" value="GeBP-like_C"/>
</dbReference>
<feature type="region of interest" description="Disordered" evidence="1">
    <location>
        <begin position="1"/>
        <end position="92"/>
    </location>
</feature>
<gene>
    <name evidence="3" type="ORF">HID58_041739</name>
</gene>
<sequence>SIILNQEGIVPLQQHRTNLKSQNLKKQPSRRRQEKRTQIFVMAPKDKIENPPAASSSEEEEEEESGSSVEASGSSSDDEAGDKEVEKRKGSVVVDAHLSSSREMALFFKAENVSVFGLDESTVSAVWDMVEDGPKKREMEEKLKKLKDMQVELCLQRTALLDTTAKMIFKDYASICIACGTNA</sequence>
<protein>
    <recommendedName>
        <fullName evidence="2">Glabrous enhancer-binding protein-like C-terminal domain-containing protein</fullName>
    </recommendedName>
</protein>
<name>A0ABQ8BBP7_BRANA</name>
<evidence type="ECO:0000313" key="4">
    <source>
        <dbReference type="Proteomes" id="UP000824890"/>
    </source>
</evidence>
<organism evidence="3 4">
    <name type="scientific">Brassica napus</name>
    <name type="common">Rape</name>
    <dbReference type="NCBI Taxonomy" id="3708"/>
    <lineage>
        <taxon>Eukaryota</taxon>
        <taxon>Viridiplantae</taxon>
        <taxon>Streptophyta</taxon>
        <taxon>Embryophyta</taxon>
        <taxon>Tracheophyta</taxon>
        <taxon>Spermatophyta</taxon>
        <taxon>Magnoliopsida</taxon>
        <taxon>eudicotyledons</taxon>
        <taxon>Gunneridae</taxon>
        <taxon>Pentapetalae</taxon>
        <taxon>rosids</taxon>
        <taxon>malvids</taxon>
        <taxon>Brassicales</taxon>
        <taxon>Brassicaceae</taxon>
        <taxon>Brassiceae</taxon>
        <taxon>Brassica</taxon>
    </lineage>
</organism>
<dbReference type="EMBL" id="JAGKQM010000011">
    <property type="protein sequence ID" value="KAH0902236.1"/>
    <property type="molecule type" value="Genomic_DNA"/>
</dbReference>
<evidence type="ECO:0000313" key="3">
    <source>
        <dbReference type="EMBL" id="KAH0902236.1"/>
    </source>
</evidence>
<proteinExistence type="predicted"/>
<feature type="domain" description="Glabrous enhancer-binding protein-like C-terminal" evidence="2">
    <location>
        <begin position="112"/>
        <end position="168"/>
    </location>
</feature>
<feature type="compositionally biased region" description="Polar residues" evidence="1">
    <location>
        <begin position="14"/>
        <end position="26"/>
    </location>
</feature>
<feature type="compositionally biased region" description="Low complexity" evidence="1">
    <location>
        <begin position="66"/>
        <end position="75"/>
    </location>
</feature>